<feature type="domain" description="ABC transmembrane type-1" evidence="8">
    <location>
        <begin position="93"/>
        <end position="285"/>
    </location>
</feature>
<dbReference type="CDD" id="cd06261">
    <property type="entry name" value="TM_PBP2"/>
    <property type="match status" value="1"/>
</dbReference>
<evidence type="ECO:0000256" key="5">
    <source>
        <dbReference type="ARBA" id="ARBA00022989"/>
    </source>
</evidence>
<name>A0ABQ3VP40_9CHLR</name>
<dbReference type="Gene3D" id="1.10.3720.10">
    <property type="entry name" value="MetI-like"/>
    <property type="match status" value="1"/>
</dbReference>
<dbReference type="Proteomes" id="UP000635565">
    <property type="component" value="Unassembled WGS sequence"/>
</dbReference>
<comment type="subcellular location">
    <subcellularLocation>
        <location evidence="1 7">Cell membrane</location>
        <topology evidence="1 7">Multi-pass membrane protein</topology>
    </subcellularLocation>
</comment>
<feature type="transmembrane region" description="Helical" evidence="7">
    <location>
        <begin position="32"/>
        <end position="53"/>
    </location>
</feature>
<evidence type="ECO:0000313" key="10">
    <source>
        <dbReference type="Proteomes" id="UP000635565"/>
    </source>
</evidence>
<keyword evidence="3" id="KW-1003">Cell membrane</keyword>
<dbReference type="PROSITE" id="PS50928">
    <property type="entry name" value="ABC_TM1"/>
    <property type="match status" value="1"/>
</dbReference>
<sequence>MATSIPQATVRETERRRKQGRNFRYRQTTGRLLLHAILLVCGFFWVYPFLWALGSSLKSEAGFFSEGLSFIPKEFLWQNYVDAWTQATFGQYFFNTVIITVLTVVFTLTFTSMAGFVLARTSFPGKKWLIALIAVTLFLPHGYTIVPVFDLIQRIGLLDTLWSVIVVETAGNMVFSTFLFMGYFSTIDRELEDAARVDGASFHQLFWQVMFPLARPMLATLGLFTFINSWNNFLIPLVFTLGNSDLRTLPVGLYAFIAQTSTNWVLLCAASMISLVPTILVFVFTQRHVINAFAGAVKG</sequence>
<dbReference type="InterPro" id="IPR035906">
    <property type="entry name" value="MetI-like_sf"/>
</dbReference>
<evidence type="ECO:0000256" key="6">
    <source>
        <dbReference type="ARBA" id="ARBA00023136"/>
    </source>
</evidence>
<comment type="caution">
    <text evidence="9">The sequence shown here is derived from an EMBL/GenBank/DDBJ whole genome shotgun (WGS) entry which is preliminary data.</text>
</comment>
<keyword evidence="4 7" id="KW-0812">Transmembrane</keyword>
<organism evidence="9 10">
    <name type="scientific">Dictyobacter formicarum</name>
    <dbReference type="NCBI Taxonomy" id="2778368"/>
    <lineage>
        <taxon>Bacteria</taxon>
        <taxon>Bacillati</taxon>
        <taxon>Chloroflexota</taxon>
        <taxon>Ktedonobacteria</taxon>
        <taxon>Ktedonobacterales</taxon>
        <taxon>Dictyobacteraceae</taxon>
        <taxon>Dictyobacter</taxon>
    </lineage>
</organism>
<evidence type="ECO:0000256" key="7">
    <source>
        <dbReference type="RuleBase" id="RU363032"/>
    </source>
</evidence>
<keyword evidence="10" id="KW-1185">Reference proteome</keyword>
<dbReference type="InterPro" id="IPR000515">
    <property type="entry name" value="MetI-like"/>
</dbReference>
<feature type="transmembrane region" description="Helical" evidence="7">
    <location>
        <begin position="128"/>
        <end position="149"/>
    </location>
</feature>
<accession>A0ABQ3VP40</accession>
<keyword evidence="5 7" id="KW-1133">Transmembrane helix</keyword>
<evidence type="ECO:0000256" key="1">
    <source>
        <dbReference type="ARBA" id="ARBA00004651"/>
    </source>
</evidence>
<evidence type="ECO:0000313" key="9">
    <source>
        <dbReference type="EMBL" id="GHO87607.1"/>
    </source>
</evidence>
<dbReference type="SUPFAM" id="SSF161098">
    <property type="entry name" value="MetI-like"/>
    <property type="match status" value="1"/>
</dbReference>
<evidence type="ECO:0000256" key="3">
    <source>
        <dbReference type="ARBA" id="ARBA00022475"/>
    </source>
</evidence>
<feature type="transmembrane region" description="Helical" evidence="7">
    <location>
        <begin position="205"/>
        <end position="227"/>
    </location>
</feature>
<keyword evidence="2 7" id="KW-0813">Transport</keyword>
<evidence type="ECO:0000256" key="4">
    <source>
        <dbReference type="ARBA" id="ARBA00022692"/>
    </source>
</evidence>
<gene>
    <name evidence="9" type="ORF">KSZ_56130</name>
</gene>
<protein>
    <submittedName>
        <fullName evidence="9">Sugar ABC transporter permease</fullName>
    </submittedName>
</protein>
<comment type="similarity">
    <text evidence="7">Belongs to the binding-protein-dependent transport system permease family.</text>
</comment>
<dbReference type="PANTHER" id="PTHR43744">
    <property type="entry name" value="ABC TRANSPORTER PERMEASE PROTEIN MG189-RELATED-RELATED"/>
    <property type="match status" value="1"/>
</dbReference>
<feature type="transmembrane region" description="Helical" evidence="7">
    <location>
        <begin position="264"/>
        <end position="284"/>
    </location>
</feature>
<dbReference type="Pfam" id="PF00528">
    <property type="entry name" value="BPD_transp_1"/>
    <property type="match status" value="1"/>
</dbReference>
<feature type="transmembrane region" description="Helical" evidence="7">
    <location>
        <begin position="161"/>
        <end position="184"/>
    </location>
</feature>
<evidence type="ECO:0000256" key="2">
    <source>
        <dbReference type="ARBA" id="ARBA00022448"/>
    </source>
</evidence>
<dbReference type="EMBL" id="BNJJ01000018">
    <property type="protein sequence ID" value="GHO87607.1"/>
    <property type="molecule type" value="Genomic_DNA"/>
</dbReference>
<dbReference type="RefSeq" id="WP_201365153.1">
    <property type="nucleotide sequence ID" value="NZ_BNJJ01000018.1"/>
</dbReference>
<reference evidence="9 10" key="1">
    <citation type="journal article" date="2021" name="Int. J. Syst. Evol. Microbiol.">
        <title>Reticulibacter mediterranei gen. nov., sp. nov., within the new family Reticulibacteraceae fam. nov., and Ktedonospora formicarum gen. nov., sp. nov., Ktedonobacter robiniae sp. nov., Dictyobacter formicarum sp. nov. and Dictyobacter arantiisoli sp. nov., belonging to the class Ktedonobacteria.</title>
        <authorList>
            <person name="Yabe S."/>
            <person name="Zheng Y."/>
            <person name="Wang C.M."/>
            <person name="Sakai Y."/>
            <person name="Abe K."/>
            <person name="Yokota A."/>
            <person name="Donadio S."/>
            <person name="Cavaletti L."/>
            <person name="Monciardini P."/>
        </authorList>
    </citation>
    <scope>NUCLEOTIDE SEQUENCE [LARGE SCALE GENOMIC DNA]</scope>
    <source>
        <strain evidence="9 10">SOSP1-9</strain>
    </source>
</reference>
<evidence type="ECO:0000259" key="8">
    <source>
        <dbReference type="PROSITE" id="PS50928"/>
    </source>
</evidence>
<keyword evidence="6 7" id="KW-0472">Membrane</keyword>
<feature type="transmembrane region" description="Helical" evidence="7">
    <location>
        <begin position="92"/>
        <end position="116"/>
    </location>
</feature>
<proteinExistence type="inferred from homology"/>
<dbReference type="PANTHER" id="PTHR43744:SF12">
    <property type="entry name" value="ABC TRANSPORTER PERMEASE PROTEIN MG189-RELATED"/>
    <property type="match status" value="1"/>
</dbReference>